<keyword evidence="8 11" id="KW-0472">Membrane</keyword>
<dbReference type="PROSITE" id="PS50929">
    <property type="entry name" value="ABC_TM1F"/>
    <property type="match status" value="1"/>
</dbReference>
<keyword evidence="4 11" id="KW-0812">Transmembrane</keyword>
<feature type="transmembrane region" description="Helical" evidence="11">
    <location>
        <begin position="83"/>
        <end position="104"/>
    </location>
</feature>
<proteinExistence type="inferred from homology"/>
<keyword evidence="15" id="KW-1185">Reference proteome</keyword>
<accession>A0A7Y9JCQ8</accession>
<dbReference type="InterPro" id="IPR017871">
    <property type="entry name" value="ABC_transporter-like_CS"/>
</dbReference>
<evidence type="ECO:0000256" key="6">
    <source>
        <dbReference type="ARBA" id="ARBA00022840"/>
    </source>
</evidence>
<reference evidence="14 15" key="1">
    <citation type="submission" date="2020-07" db="EMBL/GenBank/DDBJ databases">
        <title>Sequencing the genomes of 1000 actinobacteria strains.</title>
        <authorList>
            <person name="Klenk H.-P."/>
        </authorList>
    </citation>
    <scope>NUCLEOTIDE SEQUENCE [LARGE SCALE GENOMIC DNA]</scope>
    <source>
        <strain evidence="14 15">DSM 40398</strain>
    </source>
</reference>
<feature type="transmembrane region" description="Helical" evidence="11">
    <location>
        <begin position="49"/>
        <end position="71"/>
    </location>
</feature>
<dbReference type="SUPFAM" id="SSF52540">
    <property type="entry name" value="P-loop containing nucleoside triphosphate hydrolases"/>
    <property type="match status" value="1"/>
</dbReference>
<dbReference type="GO" id="GO:0034040">
    <property type="term" value="F:ATPase-coupled lipid transmembrane transporter activity"/>
    <property type="evidence" value="ECO:0007669"/>
    <property type="project" value="TreeGrafter"/>
</dbReference>
<dbReference type="Gene3D" id="3.40.50.300">
    <property type="entry name" value="P-loop containing nucleotide triphosphate hydrolases"/>
    <property type="match status" value="1"/>
</dbReference>
<sequence>MGMPGMPGSGWQVMASFRKDSSVTRQKLAPGTVGRIAGYARPYVRELTIFLTLNSLAALIVVANPLLLKGIIDRGIVPGRSSVVLWLAGAVAGLALVEAVLGLAQRWYSARIGEGLIYDLRSQVFAHVQRQPVAFFMRAQTGSLVSRLNNDVIGAQRALTTTLSSVVSNVISLVLVLVTMLILSWQVTVIALLLLPIFILPAKWVGKRLQRVSREQMVLDAEMGSLMTERFNVAGAMLAKLYGRPAEEEGNFSGRAARVRDVGVVAAMYGRVFFTALTLVAALATAMVYGVGGYLVVDGTFELGTLVALATLLTRMYGPLTALSNVHVDVMTALVSFDRVFEVLDLKPLVRDREDARELDEARAPDGDGAGPALSKAPSVEFDHVRFAYPSADEVSLASLESIARTDTAPGREVLHDVDFTAAPGQLVALVGPSGAGKSTITHLVSRLYDVSSGAVRIGGVDVRDVTLESLRAEIGVVSQDAHLFHDSIRENMRYARPDASDEEILAALEAAHIGGLVEEMAEGLDTVVGDRGYRLSGGEKQRLAIARLLLKAPSVVVLDEATAHLDSESEAAVQRALRTALAGRTSLVIAHRLSTIREADQILVIDGGRVAERGRHEELLLEGGLYAELYRTQFSHQRDQGPERRRAEPLDAEPLGAE</sequence>
<dbReference type="InterPro" id="IPR027417">
    <property type="entry name" value="P-loop_NTPase"/>
</dbReference>
<evidence type="ECO:0000256" key="7">
    <source>
        <dbReference type="ARBA" id="ARBA00022989"/>
    </source>
</evidence>
<dbReference type="PROSITE" id="PS00211">
    <property type="entry name" value="ABC_TRANSPORTER_1"/>
    <property type="match status" value="1"/>
</dbReference>
<evidence type="ECO:0000256" key="1">
    <source>
        <dbReference type="ARBA" id="ARBA00004651"/>
    </source>
</evidence>
<dbReference type="PANTHER" id="PTHR24221:SF654">
    <property type="entry name" value="ATP-BINDING CASSETTE SUB-FAMILY B MEMBER 6"/>
    <property type="match status" value="1"/>
</dbReference>
<dbReference type="EMBL" id="JACCBA010000001">
    <property type="protein sequence ID" value="NYD44167.1"/>
    <property type="molecule type" value="Genomic_DNA"/>
</dbReference>
<feature type="region of interest" description="Disordered" evidence="10">
    <location>
        <begin position="636"/>
        <end position="659"/>
    </location>
</feature>
<comment type="similarity">
    <text evidence="9">Belongs to the ABC transporter superfamily. Lipid exporter (TC 3.A.1.106) family.</text>
</comment>
<feature type="compositionally biased region" description="Basic and acidic residues" evidence="10">
    <location>
        <begin position="355"/>
        <end position="366"/>
    </location>
</feature>
<dbReference type="GO" id="GO:0005886">
    <property type="term" value="C:plasma membrane"/>
    <property type="evidence" value="ECO:0007669"/>
    <property type="project" value="UniProtKB-SubCell"/>
</dbReference>
<dbReference type="Proteomes" id="UP000529783">
    <property type="component" value="Unassembled WGS sequence"/>
</dbReference>
<dbReference type="CDD" id="cd18550">
    <property type="entry name" value="ABC_6TM_exporter_like"/>
    <property type="match status" value="1"/>
</dbReference>
<dbReference type="PROSITE" id="PS50893">
    <property type="entry name" value="ABC_TRANSPORTER_2"/>
    <property type="match status" value="1"/>
</dbReference>
<keyword evidence="7 11" id="KW-1133">Transmembrane helix</keyword>
<name>A0A7Y9JCQ8_9ACTN</name>
<dbReference type="InterPro" id="IPR003593">
    <property type="entry name" value="AAA+_ATPase"/>
</dbReference>
<dbReference type="SUPFAM" id="SSF90123">
    <property type="entry name" value="ABC transporter transmembrane region"/>
    <property type="match status" value="1"/>
</dbReference>
<dbReference type="InterPro" id="IPR039421">
    <property type="entry name" value="Type_1_exporter"/>
</dbReference>
<protein>
    <submittedName>
        <fullName evidence="14">ATP-binding cassette subfamily B protein</fullName>
    </submittedName>
</protein>
<evidence type="ECO:0000259" key="12">
    <source>
        <dbReference type="PROSITE" id="PS50893"/>
    </source>
</evidence>
<feature type="compositionally biased region" description="Basic and acidic residues" evidence="10">
    <location>
        <begin position="637"/>
        <end position="650"/>
    </location>
</feature>
<comment type="caution">
    <text evidence="14">The sequence shown here is derived from an EMBL/GenBank/DDBJ whole genome shotgun (WGS) entry which is preliminary data.</text>
</comment>
<dbReference type="FunFam" id="3.40.50.300:FF:000299">
    <property type="entry name" value="ABC transporter ATP-binding protein/permease"/>
    <property type="match status" value="1"/>
</dbReference>
<gene>
    <name evidence="14" type="ORF">BJY14_000150</name>
</gene>
<dbReference type="Pfam" id="PF00664">
    <property type="entry name" value="ABC_membrane"/>
    <property type="match status" value="1"/>
</dbReference>
<dbReference type="AlphaFoldDB" id="A0A7Y9JCQ8"/>
<evidence type="ECO:0000313" key="15">
    <source>
        <dbReference type="Proteomes" id="UP000529783"/>
    </source>
</evidence>
<dbReference type="InterPro" id="IPR036640">
    <property type="entry name" value="ABC1_TM_sf"/>
</dbReference>
<evidence type="ECO:0000256" key="10">
    <source>
        <dbReference type="SAM" id="MobiDB-lite"/>
    </source>
</evidence>
<dbReference type="GO" id="GO:0016887">
    <property type="term" value="F:ATP hydrolysis activity"/>
    <property type="evidence" value="ECO:0007669"/>
    <property type="project" value="InterPro"/>
</dbReference>
<keyword evidence="6 14" id="KW-0067">ATP-binding</keyword>
<evidence type="ECO:0000256" key="3">
    <source>
        <dbReference type="ARBA" id="ARBA00022475"/>
    </source>
</evidence>
<dbReference type="InterPro" id="IPR003439">
    <property type="entry name" value="ABC_transporter-like_ATP-bd"/>
</dbReference>
<evidence type="ECO:0000256" key="2">
    <source>
        <dbReference type="ARBA" id="ARBA00022448"/>
    </source>
</evidence>
<feature type="transmembrane region" description="Helical" evidence="11">
    <location>
        <begin position="170"/>
        <end position="200"/>
    </location>
</feature>
<feature type="region of interest" description="Disordered" evidence="10">
    <location>
        <begin position="355"/>
        <end position="375"/>
    </location>
</feature>
<evidence type="ECO:0000256" key="5">
    <source>
        <dbReference type="ARBA" id="ARBA00022741"/>
    </source>
</evidence>
<keyword evidence="2" id="KW-0813">Transport</keyword>
<evidence type="ECO:0000256" key="11">
    <source>
        <dbReference type="SAM" id="Phobius"/>
    </source>
</evidence>
<dbReference type="SMART" id="SM00382">
    <property type="entry name" value="AAA"/>
    <property type="match status" value="1"/>
</dbReference>
<keyword evidence="5" id="KW-0547">Nucleotide-binding</keyword>
<dbReference type="Pfam" id="PF00005">
    <property type="entry name" value="ABC_tran"/>
    <property type="match status" value="1"/>
</dbReference>
<feature type="transmembrane region" description="Helical" evidence="11">
    <location>
        <begin position="268"/>
        <end position="289"/>
    </location>
</feature>
<dbReference type="GO" id="GO:0005524">
    <property type="term" value="F:ATP binding"/>
    <property type="evidence" value="ECO:0007669"/>
    <property type="project" value="UniProtKB-KW"/>
</dbReference>
<dbReference type="Gene3D" id="1.20.1560.10">
    <property type="entry name" value="ABC transporter type 1, transmembrane domain"/>
    <property type="match status" value="1"/>
</dbReference>
<dbReference type="PANTHER" id="PTHR24221">
    <property type="entry name" value="ATP-BINDING CASSETTE SUB-FAMILY B"/>
    <property type="match status" value="1"/>
</dbReference>
<evidence type="ECO:0000313" key="14">
    <source>
        <dbReference type="EMBL" id="NYD44167.1"/>
    </source>
</evidence>
<evidence type="ECO:0000256" key="8">
    <source>
        <dbReference type="ARBA" id="ARBA00023136"/>
    </source>
</evidence>
<keyword evidence="3" id="KW-1003">Cell membrane</keyword>
<evidence type="ECO:0000256" key="9">
    <source>
        <dbReference type="ARBA" id="ARBA00061644"/>
    </source>
</evidence>
<comment type="subcellular location">
    <subcellularLocation>
        <location evidence="1">Cell membrane</location>
        <topology evidence="1">Multi-pass membrane protein</topology>
    </subcellularLocation>
</comment>
<feature type="domain" description="ABC transporter" evidence="12">
    <location>
        <begin position="398"/>
        <end position="633"/>
    </location>
</feature>
<evidence type="ECO:0000256" key="4">
    <source>
        <dbReference type="ARBA" id="ARBA00022692"/>
    </source>
</evidence>
<evidence type="ECO:0000259" key="13">
    <source>
        <dbReference type="PROSITE" id="PS50929"/>
    </source>
</evidence>
<dbReference type="GO" id="GO:0140359">
    <property type="term" value="F:ABC-type transporter activity"/>
    <property type="evidence" value="ECO:0007669"/>
    <property type="project" value="InterPro"/>
</dbReference>
<feature type="domain" description="ABC transmembrane type-1" evidence="13">
    <location>
        <begin position="56"/>
        <end position="332"/>
    </location>
</feature>
<organism evidence="14 15">
    <name type="scientific">Actinomadura luteofluorescens</name>
    <dbReference type="NCBI Taxonomy" id="46163"/>
    <lineage>
        <taxon>Bacteria</taxon>
        <taxon>Bacillati</taxon>
        <taxon>Actinomycetota</taxon>
        <taxon>Actinomycetes</taxon>
        <taxon>Streptosporangiales</taxon>
        <taxon>Thermomonosporaceae</taxon>
        <taxon>Actinomadura</taxon>
    </lineage>
</organism>
<dbReference type="InterPro" id="IPR011527">
    <property type="entry name" value="ABC1_TM_dom"/>
</dbReference>